<keyword evidence="3 9" id="KW-1003">Cell membrane</keyword>
<dbReference type="GO" id="GO:0008320">
    <property type="term" value="F:protein transmembrane transporter activity"/>
    <property type="evidence" value="ECO:0007669"/>
    <property type="project" value="UniProtKB-UniRule"/>
</dbReference>
<dbReference type="Gene3D" id="1.20.5.1030">
    <property type="entry name" value="Preprotein translocase secy subunit"/>
    <property type="match status" value="1"/>
</dbReference>
<evidence type="ECO:0000256" key="9">
    <source>
        <dbReference type="HAMAP-Rule" id="MF_00422"/>
    </source>
</evidence>
<gene>
    <name evidence="9 10" type="primary">secE</name>
    <name evidence="10" type="ORF">DCE01_05905</name>
</gene>
<comment type="subunit">
    <text evidence="9">Component of the Sec protein translocase complex. Heterotrimer consisting of SecY, SecE and SecG subunits. The heterotrimers can form oligomers, although 1 heterotrimer is thought to be able to translocate proteins. Interacts with the ribosome. Interacts with SecDF, and other proteins may be involved. Interacts with SecA.</text>
</comment>
<evidence type="ECO:0000256" key="6">
    <source>
        <dbReference type="ARBA" id="ARBA00022989"/>
    </source>
</evidence>
<dbReference type="GO" id="GO:0005886">
    <property type="term" value="C:plasma membrane"/>
    <property type="evidence" value="ECO:0007669"/>
    <property type="project" value="UniProtKB-SubCell"/>
</dbReference>
<name>A0A101FJH5_9BACT</name>
<keyword evidence="7 9" id="KW-0811">Translocation</keyword>
<evidence type="ECO:0000256" key="7">
    <source>
        <dbReference type="ARBA" id="ARBA00023010"/>
    </source>
</evidence>
<accession>A0A101FJH5</accession>
<evidence type="ECO:0000313" key="10">
    <source>
        <dbReference type="EMBL" id="HAA84297.1"/>
    </source>
</evidence>
<keyword evidence="6 9" id="KW-1133">Transmembrane helix</keyword>
<dbReference type="InterPro" id="IPR038379">
    <property type="entry name" value="SecE_sf"/>
</dbReference>
<keyword evidence="8 9" id="KW-0472">Membrane</keyword>
<evidence type="ECO:0000313" key="11">
    <source>
        <dbReference type="Proteomes" id="UP000257240"/>
    </source>
</evidence>
<organism evidence="10 11">
    <name type="scientific">Thermodesulfobacterium commune</name>
    <dbReference type="NCBI Taxonomy" id="1741"/>
    <lineage>
        <taxon>Bacteria</taxon>
        <taxon>Pseudomonadati</taxon>
        <taxon>Thermodesulfobacteriota</taxon>
        <taxon>Thermodesulfobacteria</taxon>
        <taxon>Thermodesulfobacteriales</taxon>
        <taxon>Thermodesulfobacteriaceae</taxon>
        <taxon>Thermodesulfobacterium</taxon>
    </lineage>
</organism>
<dbReference type="GO" id="GO:0043952">
    <property type="term" value="P:protein transport by the Sec complex"/>
    <property type="evidence" value="ECO:0007669"/>
    <property type="project" value="UniProtKB-UniRule"/>
</dbReference>
<dbReference type="HAMAP" id="MF_00422">
    <property type="entry name" value="SecE"/>
    <property type="match status" value="1"/>
</dbReference>
<dbReference type="InterPro" id="IPR005807">
    <property type="entry name" value="SecE_bac"/>
</dbReference>
<reference evidence="10 11" key="1">
    <citation type="journal article" date="2018" name="Nat. Biotechnol.">
        <title>A standardized bacterial taxonomy based on genome phylogeny substantially revises the tree of life.</title>
        <authorList>
            <person name="Parks D.H."/>
            <person name="Chuvochina M."/>
            <person name="Waite D.W."/>
            <person name="Rinke C."/>
            <person name="Skarshewski A."/>
            <person name="Chaumeil P.A."/>
            <person name="Hugenholtz P."/>
        </authorList>
    </citation>
    <scope>NUCLEOTIDE SEQUENCE [LARGE SCALE GENOMIC DNA]</scope>
    <source>
        <strain evidence="10">UBA12529</strain>
    </source>
</reference>
<dbReference type="RefSeq" id="WP_038061927.1">
    <property type="nucleotide sequence ID" value="NZ_DAINLL010000010.1"/>
</dbReference>
<dbReference type="GO" id="GO:0065002">
    <property type="term" value="P:intracellular protein transmembrane transport"/>
    <property type="evidence" value="ECO:0007669"/>
    <property type="project" value="UniProtKB-UniRule"/>
</dbReference>
<keyword evidence="2 9" id="KW-0813">Transport</keyword>
<dbReference type="Pfam" id="PF00584">
    <property type="entry name" value="SecE"/>
    <property type="match status" value="1"/>
</dbReference>
<feature type="transmembrane region" description="Helical" evidence="9">
    <location>
        <begin position="39"/>
        <end position="72"/>
    </location>
</feature>
<comment type="caution">
    <text evidence="10">The sequence shown here is derived from an EMBL/GenBank/DDBJ whole genome shotgun (WGS) entry which is preliminary data.</text>
</comment>
<dbReference type="InterPro" id="IPR001901">
    <property type="entry name" value="Translocase_SecE/Sec61-g"/>
</dbReference>
<evidence type="ECO:0000256" key="8">
    <source>
        <dbReference type="ARBA" id="ARBA00023136"/>
    </source>
</evidence>
<dbReference type="EMBL" id="DLVE01000075">
    <property type="protein sequence ID" value="HAA84297.1"/>
    <property type="molecule type" value="Genomic_DNA"/>
</dbReference>
<keyword evidence="4 9" id="KW-0812">Transmembrane</keyword>
<evidence type="ECO:0000256" key="5">
    <source>
        <dbReference type="ARBA" id="ARBA00022927"/>
    </source>
</evidence>
<sequence length="73" mass="8535">MALKDQDLNKENFKDRVVRFLKEVKIEAKKITWAPKKQVFMGTLMVVIFSLFIGAYLGILDIIYNFIISILVR</sequence>
<keyword evidence="5 9" id="KW-0653">Protein transport</keyword>
<dbReference type="GO" id="GO:0009306">
    <property type="term" value="P:protein secretion"/>
    <property type="evidence" value="ECO:0007669"/>
    <property type="project" value="UniProtKB-UniRule"/>
</dbReference>
<dbReference type="AlphaFoldDB" id="A0A101FJH5"/>
<dbReference type="PANTHER" id="PTHR33910:SF1">
    <property type="entry name" value="PROTEIN TRANSLOCASE SUBUNIT SECE"/>
    <property type="match status" value="1"/>
</dbReference>
<comment type="subcellular location">
    <subcellularLocation>
        <location evidence="9">Cell membrane</location>
        <topology evidence="9">Single-pass membrane protein</topology>
    </subcellularLocation>
    <subcellularLocation>
        <location evidence="1">Membrane</location>
    </subcellularLocation>
</comment>
<dbReference type="GO" id="GO:0006605">
    <property type="term" value="P:protein targeting"/>
    <property type="evidence" value="ECO:0007669"/>
    <property type="project" value="UniProtKB-UniRule"/>
</dbReference>
<evidence type="ECO:0000256" key="1">
    <source>
        <dbReference type="ARBA" id="ARBA00004370"/>
    </source>
</evidence>
<dbReference type="PANTHER" id="PTHR33910">
    <property type="entry name" value="PROTEIN TRANSLOCASE SUBUNIT SECE"/>
    <property type="match status" value="1"/>
</dbReference>
<dbReference type="NCBIfam" id="TIGR00964">
    <property type="entry name" value="secE_bact"/>
    <property type="match status" value="1"/>
</dbReference>
<evidence type="ECO:0000256" key="2">
    <source>
        <dbReference type="ARBA" id="ARBA00022448"/>
    </source>
</evidence>
<evidence type="ECO:0000256" key="4">
    <source>
        <dbReference type="ARBA" id="ARBA00022692"/>
    </source>
</evidence>
<proteinExistence type="inferred from homology"/>
<comment type="similarity">
    <text evidence="9">Belongs to the SecE/SEC61-gamma family.</text>
</comment>
<comment type="function">
    <text evidence="9">Essential subunit of the Sec protein translocation channel SecYEG. Clamps together the 2 halves of SecY. May contact the channel plug during translocation.</text>
</comment>
<protein>
    <recommendedName>
        <fullName evidence="9">Protein translocase subunit SecE</fullName>
    </recommendedName>
</protein>
<dbReference type="Proteomes" id="UP000257240">
    <property type="component" value="Unassembled WGS sequence"/>
</dbReference>
<evidence type="ECO:0000256" key="3">
    <source>
        <dbReference type="ARBA" id="ARBA00022475"/>
    </source>
</evidence>